<dbReference type="InterPro" id="IPR038765">
    <property type="entry name" value="Papain-like_cys_pep_sf"/>
</dbReference>
<dbReference type="AlphaFoldDB" id="A0A402CXM9"/>
<keyword evidence="4" id="KW-0788">Thiol protease</keyword>
<dbReference type="InterPro" id="IPR000064">
    <property type="entry name" value="NLP_P60_dom"/>
</dbReference>
<dbReference type="InterPro" id="IPR041382">
    <property type="entry name" value="SH3_16"/>
</dbReference>
<keyword evidence="6" id="KW-1185">Reference proteome</keyword>
<evidence type="ECO:0000256" key="1">
    <source>
        <dbReference type="ARBA" id="ARBA00007074"/>
    </source>
</evidence>
<organism evidence="5 6">
    <name type="scientific">Capsulimonas corticalis</name>
    <dbReference type="NCBI Taxonomy" id="2219043"/>
    <lineage>
        <taxon>Bacteria</taxon>
        <taxon>Bacillati</taxon>
        <taxon>Armatimonadota</taxon>
        <taxon>Armatimonadia</taxon>
        <taxon>Capsulimonadales</taxon>
        <taxon>Capsulimonadaceae</taxon>
        <taxon>Capsulimonas</taxon>
    </lineage>
</organism>
<dbReference type="SUPFAM" id="SSF54001">
    <property type="entry name" value="Cysteine proteinases"/>
    <property type="match status" value="1"/>
</dbReference>
<dbReference type="InterPro" id="IPR051202">
    <property type="entry name" value="Peptidase_C40"/>
</dbReference>
<dbReference type="PANTHER" id="PTHR47053:SF1">
    <property type="entry name" value="MUREIN DD-ENDOPEPTIDASE MEPH-RELATED"/>
    <property type="match status" value="1"/>
</dbReference>
<gene>
    <name evidence="5" type="ORF">CCAX7_43260</name>
</gene>
<evidence type="ECO:0000256" key="3">
    <source>
        <dbReference type="ARBA" id="ARBA00022801"/>
    </source>
</evidence>
<dbReference type="Gene3D" id="2.30.30.40">
    <property type="entry name" value="SH3 Domains"/>
    <property type="match status" value="1"/>
</dbReference>
<keyword evidence="2" id="KW-0645">Protease</keyword>
<keyword evidence="3" id="KW-0378">Hydrolase</keyword>
<dbReference type="RefSeq" id="WP_119322038.1">
    <property type="nucleotide sequence ID" value="NZ_AP025739.1"/>
</dbReference>
<protein>
    <submittedName>
        <fullName evidence="5">NLP/P60 protein</fullName>
    </submittedName>
</protein>
<dbReference type="PROSITE" id="PS51935">
    <property type="entry name" value="NLPC_P60"/>
    <property type="match status" value="1"/>
</dbReference>
<evidence type="ECO:0000313" key="5">
    <source>
        <dbReference type="EMBL" id="BDI32275.1"/>
    </source>
</evidence>
<evidence type="ECO:0000256" key="4">
    <source>
        <dbReference type="ARBA" id="ARBA00022807"/>
    </source>
</evidence>
<name>A0A402CXM9_9BACT</name>
<dbReference type="OrthoDB" id="9813368at2"/>
<evidence type="ECO:0000313" key="6">
    <source>
        <dbReference type="Proteomes" id="UP000287394"/>
    </source>
</evidence>
<sequence length="303" mass="33132">MSLFSIRRSVANVYREPTTSSETVTQAIYGEVVSVTSEAKGLRQILMPDTYKGWIRADALLPTYDDGDFLKTTVATLFAEIFTEPEPRSELITKLTVGSRVTLAQRPTVGDYIPIQLTQDRVAYIHRMCLDISHESESGMNAAANPSLPTEFDIASLKRRVLEAVGEHAVQVGKRLVGTPYLWGGRTPFGIDCSGFTQLSYRLSGMQLLRDAYQQFADRRFTRCDDGDPLANAILSPGDLLAFQREGASRITHIGIAIGEGRFIHSSGDQGVNIEECSSESYGATFVGAVRLSPDADLAIEAA</sequence>
<reference evidence="5 6" key="1">
    <citation type="journal article" date="2019" name="Int. J. Syst. Evol. Microbiol.">
        <title>Capsulimonas corticalis gen. nov., sp. nov., an aerobic capsulated bacterium, of a novel bacterial order, Capsulimonadales ord. nov., of the class Armatimonadia of the phylum Armatimonadetes.</title>
        <authorList>
            <person name="Li J."/>
            <person name="Kudo C."/>
            <person name="Tonouchi A."/>
        </authorList>
    </citation>
    <scope>NUCLEOTIDE SEQUENCE [LARGE SCALE GENOMIC DNA]</scope>
    <source>
        <strain evidence="5 6">AX-7</strain>
    </source>
</reference>
<dbReference type="KEGG" id="ccot:CCAX7_43260"/>
<dbReference type="GO" id="GO:0006508">
    <property type="term" value="P:proteolysis"/>
    <property type="evidence" value="ECO:0007669"/>
    <property type="project" value="UniProtKB-KW"/>
</dbReference>
<dbReference type="Pfam" id="PF00877">
    <property type="entry name" value="NLPC_P60"/>
    <property type="match status" value="1"/>
</dbReference>
<dbReference type="Proteomes" id="UP000287394">
    <property type="component" value="Chromosome"/>
</dbReference>
<dbReference type="GO" id="GO:0008234">
    <property type="term" value="F:cysteine-type peptidase activity"/>
    <property type="evidence" value="ECO:0007669"/>
    <property type="project" value="UniProtKB-KW"/>
</dbReference>
<dbReference type="Pfam" id="PF18348">
    <property type="entry name" value="SH3_16"/>
    <property type="match status" value="1"/>
</dbReference>
<accession>A0A402CXM9</accession>
<comment type="similarity">
    <text evidence="1">Belongs to the peptidase C40 family.</text>
</comment>
<evidence type="ECO:0000256" key="2">
    <source>
        <dbReference type="ARBA" id="ARBA00022670"/>
    </source>
</evidence>
<proteinExistence type="inferred from homology"/>
<dbReference type="EMBL" id="AP025739">
    <property type="protein sequence ID" value="BDI32275.1"/>
    <property type="molecule type" value="Genomic_DNA"/>
</dbReference>
<dbReference type="PANTHER" id="PTHR47053">
    <property type="entry name" value="MUREIN DD-ENDOPEPTIDASE MEPH-RELATED"/>
    <property type="match status" value="1"/>
</dbReference>
<dbReference type="Gene3D" id="3.90.1720.10">
    <property type="entry name" value="endopeptidase domain like (from Nostoc punctiforme)"/>
    <property type="match status" value="1"/>
</dbReference>